<sequence>MGVSTHFECLHLLCYDNKLFLYSSERSYCSCTSFTITGALLLDQFYRLDGHRCIMLESALRGHMRHVIFVSLITIIVLFRLRSLRKMSRSYETRHHCVDKPTCYFG</sequence>
<evidence type="ECO:0000313" key="2">
    <source>
        <dbReference type="EMBL" id="CAL1388846.1"/>
    </source>
</evidence>
<dbReference type="EMBL" id="OZ034818">
    <property type="protein sequence ID" value="CAL1388846.1"/>
    <property type="molecule type" value="Genomic_DNA"/>
</dbReference>
<keyword evidence="3" id="KW-1185">Reference proteome</keyword>
<keyword evidence="1" id="KW-0472">Membrane</keyword>
<organism evidence="2 3">
    <name type="scientific">Linum trigynum</name>
    <dbReference type="NCBI Taxonomy" id="586398"/>
    <lineage>
        <taxon>Eukaryota</taxon>
        <taxon>Viridiplantae</taxon>
        <taxon>Streptophyta</taxon>
        <taxon>Embryophyta</taxon>
        <taxon>Tracheophyta</taxon>
        <taxon>Spermatophyta</taxon>
        <taxon>Magnoliopsida</taxon>
        <taxon>eudicotyledons</taxon>
        <taxon>Gunneridae</taxon>
        <taxon>Pentapetalae</taxon>
        <taxon>rosids</taxon>
        <taxon>fabids</taxon>
        <taxon>Malpighiales</taxon>
        <taxon>Linaceae</taxon>
        <taxon>Linum</taxon>
    </lineage>
</organism>
<dbReference type="AlphaFoldDB" id="A0AAV2ESA4"/>
<accession>A0AAV2ESA4</accession>
<proteinExistence type="predicted"/>
<keyword evidence="1" id="KW-0812">Transmembrane</keyword>
<feature type="transmembrane region" description="Helical" evidence="1">
    <location>
        <begin position="64"/>
        <end position="81"/>
    </location>
</feature>
<dbReference type="Proteomes" id="UP001497516">
    <property type="component" value="Chromosome 5"/>
</dbReference>
<evidence type="ECO:0000256" key="1">
    <source>
        <dbReference type="SAM" id="Phobius"/>
    </source>
</evidence>
<name>A0AAV2ESA4_9ROSI</name>
<protein>
    <submittedName>
        <fullName evidence="2">Uncharacterized protein</fullName>
    </submittedName>
</protein>
<evidence type="ECO:0000313" key="3">
    <source>
        <dbReference type="Proteomes" id="UP001497516"/>
    </source>
</evidence>
<gene>
    <name evidence="2" type="ORF">LTRI10_LOCUS29747</name>
</gene>
<keyword evidence="1" id="KW-1133">Transmembrane helix</keyword>
<reference evidence="2 3" key="1">
    <citation type="submission" date="2024-04" db="EMBL/GenBank/DDBJ databases">
        <authorList>
            <person name="Fracassetti M."/>
        </authorList>
    </citation>
    <scope>NUCLEOTIDE SEQUENCE [LARGE SCALE GENOMIC DNA]</scope>
</reference>